<dbReference type="AlphaFoldDB" id="A0A4Z2H7D6"/>
<comment type="caution">
    <text evidence="2">The sequence shown here is derived from an EMBL/GenBank/DDBJ whole genome shotgun (WGS) entry which is preliminary data.</text>
</comment>
<reference evidence="2 3" key="1">
    <citation type="submission" date="2019-03" db="EMBL/GenBank/DDBJ databases">
        <title>First draft genome of Liparis tanakae, snailfish: a comprehensive survey of snailfish specific genes.</title>
        <authorList>
            <person name="Kim W."/>
            <person name="Song I."/>
            <person name="Jeong J.-H."/>
            <person name="Kim D."/>
            <person name="Kim S."/>
            <person name="Ryu S."/>
            <person name="Song J.Y."/>
            <person name="Lee S.K."/>
        </authorList>
    </citation>
    <scope>NUCLEOTIDE SEQUENCE [LARGE SCALE GENOMIC DNA]</scope>
    <source>
        <tissue evidence="2">Muscle</tissue>
    </source>
</reference>
<evidence type="ECO:0000313" key="2">
    <source>
        <dbReference type="EMBL" id="TNN60923.1"/>
    </source>
</evidence>
<evidence type="ECO:0000256" key="1">
    <source>
        <dbReference type="SAM" id="Phobius"/>
    </source>
</evidence>
<dbReference type="EMBL" id="SRLO01000325">
    <property type="protein sequence ID" value="TNN60923.1"/>
    <property type="molecule type" value="Genomic_DNA"/>
</dbReference>
<proteinExistence type="predicted"/>
<name>A0A4Z2H7D6_9TELE</name>
<accession>A0A4Z2H7D6</accession>
<evidence type="ECO:0000313" key="3">
    <source>
        <dbReference type="Proteomes" id="UP000314294"/>
    </source>
</evidence>
<keyword evidence="3" id="KW-1185">Reference proteome</keyword>
<keyword evidence="1" id="KW-0812">Transmembrane</keyword>
<gene>
    <name evidence="2" type="ORF">EYF80_028918</name>
</gene>
<feature type="transmembrane region" description="Helical" evidence="1">
    <location>
        <begin position="180"/>
        <end position="205"/>
    </location>
</feature>
<keyword evidence="1" id="KW-1133">Transmembrane helix</keyword>
<organism evidence="2 3">
    <name type="scientific">Liparis tanakae</name>
    <name type="common">Tanaka's snailfish</name>
    <dbReference type="NCBI Taxonomy" id="230148"/>
    <lineage>
        <taxon>Eukaryota</taxon>
        <taxon>Metazoa</taxon>
        <taxon>Chordata</taxon>
        <taxon>Craniata</taxon>
        <taxon>Vertebrata</taxon>
        <taxon>Euteleostomi</taxon>
        <taxon>Actinopterygii</taxon>
        <taxon>Neopterygii</taxon>
        <taxon>Teleostei</taxon>
        <taxon>Neoteleostei</taxon>
        <taxon>Acanthomorphata</taxon>
        <taxon>Eupercaria</taxon>
        <taxon>Perciformes</taxon>
        <taxon>Cottioidei</taxon>
        <taxon>Cottales</taxon>
        <taxon>Liparidae</taxon>
        <taxon>Liparis</taxon>
    </lineage>
</organism>
<keyword evidence="1" id="KW-0472">Membrane</keyword>
<sequence>MEMKSWTQCELLTTSSEPLLGFSESSFWTGTSLETRPYVVTTTSWYTISLPVFTCRSTSLFQWCTREAGQTTRVPLETTRLQSGGQELSREPALQLSGVSRLTFDLPRRLEPGEGRQRLLDGRSRRSLVSGGFHRHHHHVIILLVLVLVLVLLLLLGGRRGLGRTPGGRISLTTGGRNRLLSLVLLSLVLLSLVLLSLVLLSLVLRQHLPTASREPVLLLI</sequence>
<protein>
    <submittedName>
        <fullName evidence="2">Uncharacterized protein</fullName>
    </submittedName>
</protein>
<feature type="transmembrane region" description="Helical" evidence="1">
    <location>
        <begin position="140"/>
        <end position="160"/>
    </location>
</feature>
<dbReference type="Proteomes" id="UP000314294">
    <property type="component" value="Unassembled WGS sequence"/>
</dbReference>